<name>A0AAW7JH31_9BACT</name>
<comment type="caution">
    <text evidence="3">The sequence shown here is derived from an EMBL/GenBank/DDBJ whole genome shotgun (WGS) entry which is preliminary data.</text>
</comment>
<accession>A0AAW7JH31</accession>
<keyword evidence="4" id="KW-1185">Reference proteome</keyword>
<dbReference type="InterPro" id="IPR052336">
    <property type="entry name" value="MlaD_Phospholipid_Transporter"/>
</dbReference>
<reference evidence="3" key="1">
    <citation type="submission" date="2023-06" db="EMBL/GenBank/DDBJ databases">
        <authorList>
            <person name="Zeman M."/>
            <person name="Kubasova T."/>
            <person name="Jahodarova E."/>
            <person name="Nykrynova M."/>
            <person name="Rychlik I."/>
        </authorList>
    </citation>
    <scope>NUCLEOTIDE SEQUENCE</scope>
    <source>
        <strain evidence="3">ET15</strain>
        <strain evidence="2">ET37</strain>
    </source>
</reference>
<protein>
    <submittedName>
        <fullName evidence="3">MlaD family protein</fullName>
    </submittedName>
</protein>
<sequence>MKFFTKEVKIALVAITGVVLLFFGMNFLKGLNLFSSSTDYYVEFEDISGLSSSSPVYVGGYQVGTVKSIIYDYTNRTPTKVVICVDKEMRIPQGSQAKIVSDMLGNVKINLDINGKSSQMVPPGGVIKGGIDNGAMGQLSAMIPAIEKMLPKLDSIMGSLNTLLADPAIAASLHNVQDITSNLNTSTRELNTLMRTLNRNMPGMMAKADGILNNTDTLTAKLAAIDIDRTMTEVNATLANVRSLTDKLNSNEGTLGLLMNDPSLYNNLNSTMMHADSLVVNLREHPKRYVHFSIFGRKDK</sequence>
<proteinExistence type="predicted"/>
<dbReference type="RefSeq" id="WP_021992502.1">
    <property type="nucleotide sequence ID" value="NZ_CALUKV010000002.1"/>
</dbReference>
<dbReference type="EMBL" id="JAUEIE010000008">
    <property type="protein sequence ID" value="MDN0023084.1"/>
    <property type="molecule type" value="Genomic_DNA"/>
</dbReference>
<evidence type="ECO:0000313" key="4">
    <source>
        <dbReference type="Proteomes" id="UP001167831"/>
    </source>
</evidence>
<dbReference type="PANTHER" id="PTHR33371:SF4">
    <property type="entry name" value="INTERMEMBRANE PHOSPHOLIPID TRANSPORT SYSTEM BINDING PROTEIN MLAD"/>
    <property type="match status" value="1"/>
</dbReference>
<dbReference type="AlphaFoldDB" id="A0AAW7JH31"/>
<evidence type="ECO:0000313" key="2">
    <source>
        <dbReference type="EMBL" id="MDN0023084.1"/>
    </source>
</evidence>
<dbReference type="EMBL" id="JAUEIF010000004">
    <property type="protein sequence ID" value="MDN0025159.1"/>
    <property type="molecule type" value="Genomic_DNA"/>
</dbReference>
<feature type="domain" description="Mce/MlaD" evidence="1">
    <location>
        <begin position="38"/>
        <end position="111"/>
    </location>
</feature>
<organism evidence="3 5">
    <name type="scientific">Leyella lascolaii</name>
    <dbReference type="NCBI Taxonomy" id="1776379"/>
    <lineage>
        <taxon>Bacteria</taxon>
        <taxon>Pseudomonadati</taxon>
        <taxon>Bacteroidota</taxon>
        <taxon>Bacteroidia</taxon>
        <taxon>Bacteroidales</taxon>
        <taxon>Prevotellaceae</taxon>
        <taxon>Leyella</taxon>
    </lineage>
</organism>
<dbReference type="InterPro" id="IPR003399">
    <property type="entry name" value="Mce/MlaD"/>
</dbReference>
<dbReference type="Proteomes" id="UP001168478">
    <property type="component" value="Unassembled WGS sequence"/>
</dbReference>
<evidence type="ECO:0000259" key="1">
    <source>
        <dbReference type="Pfam" id="PF02470"/>
    </source>
</evidence>
<evidence type="ECO:0000313" key="3">
    <source>
        <dbReference type="EMBL" id="MDN0025159.1"/>
    </source>
</evidence>
<dbReference type="PANTHER" id="PTHR33371">
    <property type="entry name" value="INTERMEMBRANE PHOSPHOLIPID TRANSPORT SYSTEM BINDING PROTEIN MLAD-RELATED"/>
    <property type="match status" value="1"/>
</dbReference>
<reference evidence="3" key="2">
    <citation type="submission" date="2023-08" db="EMBL/GenBank/DDBJ databases">
        <title>Identification and characterization of horizontal gene transfer across gut microbiota members of farm animals based on homology search.</title>
        <authorList>
            <person name="Schwarzerova J."/>
            <person name="Nykrynova M."/>
            <person name="Jureckova K."/>
            <person name="Cejkova D."/>
            <person name="Rychlik I."/>
        </authorList>
    </citation>
    <scope>NUCLEOTIDE SEQUENCE</scope>
    <source>
        <strain evidence="3">ET15</strain>
        <strain evidence="2">ET37</strain>
    </source>
</reference>
<gene>
    <name evidence="2" type="ORF">QVN81_08650</name>
    <name evidence="3" type="ORF">QVN84_06440</name>
</gene>
<dbReference type="Proteomes" id="UP001167831">
    <property type="component" value="Unassembled WGS sequence"/>
</dbReference>
<evidence type="ECO:0000313" key="5">
    <source>
        <dbReference type="Proteomes" id="UP001168478"/>
    </source>
</evidence>
<dbReference type="Pfam" id="PF02470">
    <property type="entry name" value="MlaD"/>
    <property type="match status" value="1"/>
</dbReference>